<keyword evidence="2" id="KW-1185">Reference proteome</keyword>
<proteinExistence type="predicted"/>
<organism evidence="1 2">
    <name type="scientific">Serpens gallinarum</name>
    <dbReference type="NCBI Taxonomy" id="2763075"/>
    <lineage>
        <taxon>Bacteria</taxon>
        <taxon>Pseudomonadati</taxon>
        <taxon>Pseudomonadota</taxon>
        <taxon>Gammaproteobacteria</taxon>
        <taxon>Pseudomonadales</taxon>
        <taxon>Pseudomonadaceae</taxon>
        <taxon>Pseudomonas</taxon>
    </lineage>
</organism>
<sequence>MTPDTRQKYLLWLYQNPGQHGVDKPAKVLGLSVTQSAHVARYLISESLAMGKTWDMIDDSWDGFVEIAPRGMKLIENKIPHNEIMRPITNNTVVHGNNSGVINNTTATGSANVSISVSNEQAVSHLFQQLESGVRQHVPEKSEQDKIVGKLDELKKAYEAKDKPSFLKRYQEFVGSASSHIELFGALAPAAIPALHALASAIS</sequence>
<dbReference type="EMBL" id="JACSQG010000006">
    <property type="protein sequence ID" value="MBD7977901.1"/>
    <property type="molecule type" value="Genomic_DNA"/>
</dbReference>
<comment type="caution">
    <text evidence="1">The sequence shown here is derived from an EMBL/GenBank/DDBJ whole genome shotgun (WGS) entry which is preliminary data.</text>
</comment>
<evidence type="ECO:0000313" key="2">
    <source>
        <dbReference type="Proteomes" id="UP000611945"/>
    </source>
</evidence>
<reference evidence="1 2" key="1">
    <citation type="submission" date="2020-08" db="EMBL/GenBank/DDBJ databases">
        <title>A Genomic Blueprint of the Chicken Gut Microbiome.</title>
        <authorList>
            <person name="Gilroy R."/>
            <person name="Ravi A."/>
            <person name="Getino M."/>
            <person name="Pursley I."/>
            <person name="Horton D.L."/>
            <person name="Alikhan N.-F."/>
            <person name="Baker D."/>
            <person name="Gharbi K."/>
            <person name="Hall N."/>
            <person name="Watson M."/>
            <person name="Adriaenssens E.M."/>
            <person name="Foster-Nyarko E."/>
            <person name="Jarju S."/>
            <person name="Secka A."/>
            <person name="Antonio M."/>
            <person name="Oren A."/>
            <person name="Chaudhuri R."/>
            <person name="La Ragione R.M."/>
            <person name="Hildebrand F."/>
            <person name="Pallen M.J."/>
        </authorList>
    </citation>
    <scope>NUCLEOTIDE SEQUENCE [LARGE SCALE GENOMIC DNA]</scope>
    <source>
        <strain evidence="1 2">Sa2CUA2</strain>
    </source>
</reference>
<accession>A0ABR8TQ52</accession>
<protein>
    <submittedName>
        <fullName evidence="1">Uncharacterized protein</fullName>
    </submittedName>
</protein>
<gene>
    <name evidence="1" type="ORF">H9642_11950</name>
</gene>
<evidence type="ECO:0000313" key="1">
    <source>
        <dbReference type="EMBL" id="MBD7977901.1"/>
    </source>
</evidence>
<dbReference type="RefSeq" id="WP_251836681.1">
    <property type="nucleotide sequence ID" value="NZ_JACSQG010000006.1"/>
</dbReference>
<dbReference type="Proteomes" id="UP000611945">
    <property type="component" value="Unassembled WGS sequence"/>
</dbReference>
<name>A0ABR8TQ52_9PSED</name>